<organism evidence="8 9">
    <name type="scientific">Hibiscus syriacus</name>
    <name type="common">Rose of Sharon</name>
    <dbReference type="NCBI Taxonomy" id="106335"/>
    <lineage>
        <taxon>Eukaryota</taxon>
        <taxon>Viridiplantae</taxon>
        <taxon>Streptophyta</taxon>
        <taxon>Embryophyta</taxon>
        <taxon>Tracheophyta</taxon>
        <taxon>Spermatophyta</taxon>
        <taxon>Magnoliopsida</taxon>
        <taxon>eudicotyledons</taxon>
        <taxon>Gunneridae</taxon>
        <taxon>Pentapetalae</taxon>
        <taxon>rosids</taxon>
        <taxon>malvids</taxon>
        <taxon>Malvales</taxon>
        <taxon>Malvaceae</taxon>
        <taxon>Malvoideae</taxon>
        <taxon>Hibiscus</taxon>
    </lineage>
</organism>
<keyword evidence="9" id="KW-1185">Reference proteome</keyword>
<comment type="subcellular location">
    <subcellularLocation>
        <location evidence="1">Cytoplasm</location>
    </subcellularLocation>
</comment>
<dbReference type="EMBL" id="VEPZ02001421">
    <property type="protein sequence ID" value="KAE8674157.1"/>
    <property type="molecule type" value="Genomic_DNA"/>
</dbReference>
<dbReference type="AlphaFoldDB" id="A0A6A2YG29"/>
<dbReference type="Gene3D" id="1.20.5.190">
    <property type="match status" value="2"/>
</dbReference>
<comment type="caution">
    <text evidence="8">The sequence shown here is derived from an EMBL/GenBank/DDBJ whole genome shotgun (WGS) entry which is preliminary data.</text>
</comment>
<feature type="compositionally biased region" description="Polar residues" evidence="7">
    <location>
        <begin position="350"/>
        <end position="364"/>
    </location>
</feature>
<evidence type="ECO:0000313" key="9">
    <source>
        <dbReference type="Proteomes" id="UP000436088"/>
    </source>
</evidence>
<evidence type="ECO:0000256" key="4">
    <source>
        <dbReference type="ARBA" id="ARBA00022860"/>
    </source>
</evidence>
<evidence type="ECO:0000256" key="7">
    <source>
        <dbReference type="SAM" id="MobiDB-lite"/>
    </source>
</evidence>
<reference evidence="8" key="1">
    <citation type="submission" date="2019-09" db="EMBL/GenBank/DDBJ databases">
        <title>Draft genome information of white flower Hibiscus syriacus.</title>
        <authorList>
            <person name="Kim Y.-M."/>
        </authorList>
    </citation>
    <scope>NUCLEOTIDE SEQUENCE [LARGE SCALE GENOMIC DNA]</scope>
    <source>
        <strain evidence="8">YM2019G1</strain>
    </source>
</reference>
<keyword evidence="5 6" id="KW-0175">Coiled coil</keyword>
<keyword evidence="2" id="KW-0963">Cytoplasm</keyword>
<name>A0A6A2YG29_HIBSY</name>
<accession>A0A6A2YG29</accession>
<feature type="coiled-coil region" evidence="6">
    <location>
        <begin position="233"/>
        <end position="260"/>
    </location>
</feature>
<dbReference type="GO" id="GO:0035556">
    <property type="term" value="P:intracellular signal transduction"/>
    <property type="evidence" value="ECO:0007669"/>
    <property type="project" value="InterPro"/>
</dbReference>
<feature type="region of interest" description="Disordered" evidence="7">
    <location>
        <begin position="333"/>
        <end position="390"/>
    </location>
</feature>
<gene>
    <name evidence="8" type="ORF">F3Y22_tig00111769pilonHSYRG00496</name>
</gene>
<evidence type="ECO:0000256" key="1">
    <source>
        <dbReference type="ARBA" id="ARBA00004496"/>
    </source>
</evidence>
<dbReference type="Pfam" id="PF00612">
    <property type="entry name" value="IQ"/>
    <property type="match status" value="2"/>
</dbReference>
<dbReference type="InterPro" id="IPR000048">
    <property type="entry name" value="IQ_motif_EF-hand-BS"/>
</dbReference>
<dbReference type="GO" id="GO:0005516">
    <property type="term" value="F:calmodulin binding"/>
    <property type="evidence" value="ECO:0007669"/>
    <property type="project" value="UniProtKB-KW"/>
</dbReference>
<feature type="compositionally biased region" description="Basic and acidic residues" evidence="7">
    <location>
        <begin position="380"/>
        <end position="390"/>
    </location>
</feature>
<dbReference type="GO" id="GO:0005096">
    <property type="term" value="F:GTPase activator activity"/>
    <property type="evidence" value="ECO:0007669"/>
    <property type="project" value="InterPro"/>
</dbReference>
<dbReference type="GO" id="GO:0005737">
    <property type="term" value="C:cytoplasm"/>
    <property type="evidence" value="ECO:0007669"/>
    <property type="project" value="UniProtKB-SubCell"/>
</dbReference>
<dbReference type="GO" id="GO:0000146">
    <property type="term" value="F:microfilament motor activity"/>
    <property type="evidence" value="ECO:0007669"/>
    <property type="project" value="InterPro"/>
</dbReference>
<dbReference type="SMART" id="SM00015">
    <property type="entry name" value="IQ"/>
    <property type="match status" value="4"/>
</dbReference>
<keyword evidence="3" id="KW-0677">Repeat</keyword>
<keyword evidence="4" id="KW-0112">Calmodulin-binding</keyword>
<dbReference type="PROSITE" id="PS50096">
    <property type="entry name" value="IQ"/>
    <property type="match status" value="4"/>
</dbReference>
<evidence type="ECO:0000256" key="3">
    <source>
        <dbReference type="ARBA" id="ARBA00022737"/>
    </source>
</evidence>
<dbReference type="InterPro" id="IPR046987">
    <property type="entry name" value="Myo9"/>
</dbReference>
<sequence length="390" mass="44791">MNLNLDRTDELRREAGALKIQKNFRRHRDRKSFLTMRKSAFILQTGLRSMIARNEFRFRKQTKAAIIIQAYWRCYHAYLYYKSHQKAVLVSQCSWRCTVARRELRKLKMAARETGALKAVKDKPEKRTDLEEAKPQEIAQLQDVLHKMQLQVEEFKSMAIKEREAARKAIEEAPPVIKETPAIVQDTDALVLKEARLGARRSQALKMALAWLLTEKQTAEEEKKAHAIEQAKNVNLTKKLEDAGKKADQLQDSVQRLVTDTMILEMKSLVDHYSFSRISYGYLSTIFGVIVISARVTLSIRLTKYPLLQACTLMVCILEEKLSNLESENQLHRQQALSMSPTGRALAARPNTTIFQRTPENGNVDNEEIKKALPNPQLTETEKKPQTSLN</sequence>
<dbReference type="InterPro" id="IPR027417">
    <property type="entry name" value="P-loop_NTPase"/>
</dbReference>
<evidence type="ECO:0000256" key="6">
    <source>
        <dbReference type="SAM" id="Coils"/>
    </source>
</evidence>
<evidence type="ECO:0000256" key="2">
    <source>
        <dbReference type="ARBA" id="ARBA00022490"/>
    </source>
</evidence>
<dbReference type="Proteomes" id="UP000436088">
    <property type="component" value="Unassembled WGS sequence"/>
</dbReference>
<evidence type="ECO:0000313" key="8">
    <source>
        <dbReference type="EMBL" id="KAE8674157.1"/>
    </source>
</evidence>
<dbReference type="FunFam" id="1.20.5.190:FF:000001">
    <property type="entry name" value="unconventional myosin-Va"/>
    <property type="match status" value="2"/>
</dbReference>
<dbReference type="PANTHER" id="PTHR46184:SF5">
    <property type="entry name" value="UNCONVENTIONAL MYOSIN-IXA-LIKE"/>
    <property type="match status" value="1"/>
</dbReference>
<dbReference type="GO" id="GO:0005884">
    <property type="term" value="C:actin filament"/>
    <property type="evidence" value="ECO:0007669"/>
    <property type="project" value="TreeGrafter"/>
</dbReference>
<proteinExistence type="predicted"/>
<dbReference type="SUPFAM" id="SSF52540">
    <property type="entry name" value="P-loop containing nucleoside triphosphate hydrolases"/>
    <property type="match status" value="1"/>
</dbReference>
<dbReference type="PANTHER" id="PTHR46184">
    <property type="entry name" value="UNCONVENTIONAL MYOSIN-IXB-LIKE PROTEIN"/>
    <property type="match status" value="1"/>
</dbReference>
<protein>
    <submittedName>
        <fullName evidence="8">Uncharacterized protein</fullName>
    </submittedName>
</protein>
<evidence type="ECO:0000256" key="5">
    <source>
        <dbReference type="ARBA" id="ARBA00023054"/>
    </source>
</evidence>
<dbReference type="GO" id="GO:0051015">
    <property type="term" value="F:actin filament binding"/>
    <property type="evidence" value="ECO:0007669"/>
    <property type="project" value="TreeGrafter"/>
</dbReference>